<dbReference type="Gene3D" id="3.40.50.720">
    <property type="entry name" value="NAD(P)-binding Rossmann-like Domain"/>
    <property type="match status" value="1"/>
</dbReference>
<evidence type="ECO:0000256" key="5">
    <source>
        <dbReference type="ARBA" id="ARBA00022741"/>
    </source>
</evidence>
<keyword evidence="6 7" id="KW-0067">ATP-binding</keyword>
<accession>A0A1S7LLM8</accession>
<dbReference type="NCBIfam" id="TIGR01087">
    <property type="entry name" value="murD"/>
    <property type="match status" value="1"/>
</dbReference>
<keyword evidence="7 8" id="KW-0131">Cell cycle</keyword>
<dbReference type="SUPFAM" id="SSF51984">
    <property type="entry name" value="MurCD N-terminal domain"/>
    <property type="match status" value="1"/>
</dbReference>
<keyword evidence="7 8" id="KW-0132">Cell division</keyword>
<dbReference type="PANTHER" id="PTHR43692:SF1">
    <property type="entry name" value="UDP-N-ACETYLMURAMOYLALANINE--D-GLUTAMATE LIGASE"/>
    <property type="match status" value="1"/>
</dbReference>
<evidence type="ECO:0000256" key="3">
    <source>
        <dbReference type="ARBA" id="ARBA00022490"/>
    </source>
</evidence>
<dbReference type="AlphaFoldDB" id="A0A1S7LLM8"/>
<keyword evidence="5 7" id="KW-0547">Nucleotide-binding</keyword>
<name>A0A1S7LLM8_MAGMO</name>
<keyword evidence="4 7" id="KW-0436">Ligase</keyword>
<reference evidence="11" key="1">
    <citation type="submission" date="2015-04" db="EMBL/GenBank/DDBJ databases">
        <authorList>
            <person name="Syromyatnikov M.Y."/>
            <person name="Popov V.N."/>
        </authorList>
    </citation>
    <scope>NUCLEOTIDE SEQUENCE</scope>
    <source>
        <strain evidence="11">MO-1</strain>
    </source>
</reference>
<keyword evidence="3 7" id="KW-0963">Cytoplasm</keyword>
<feature type="binding site" evidence="7">
    <location>
        <begin position="113"/>
        <end position="119"/>
    </location>
    <ligand>
        <name>ATP</name>
        <dbReference type="ChEBI" id="CHEBI:30616"/>
    </ligand>
</feature>
<feature type="domain" description="Mur ligase C-terminal" evidence="9">
    <location>
        <begin position="312"/>
        <end position="424"/>
    </location>
</feature>
<dbReference type="GO" id="GO:0051301">
    <property type="term" value="P:cell division"/>
    <property type="evidence" value="ECO:0007669"/>
    <property type="project" value="UniProtKB-KW"/>
</dbReference>
<evidence type="ECO:0000259" key="10">
    <source>
        <dbReference type="Pfam" id="PF08245"/>
    </source>
</evidence>
<evidence type="ECO:0000313" key="11">
    <source>
        <dbReference type="EMBL" id="CRH06761.1"/>
    </source>
</evidence>
<gene>
    <name evidence="7 11" type="primary">murD</name>
    <name evidence="11" type="ORF">MAGMO_2606</name>
</gene>
<dbReference type="InterPro" id="IPR005762">
    <property type="entry name" value="MurD"/>
</dbReference>
<dbReference type="SUPFAM" id="SSF53244">
    <property type="entry name" value="MurD-like peptide ligases, peptide-binding domain"/>
    <property type="match status" value="1"/>
</dbReference>
<dbReference type="EC" id="6.3.2.9" evidence="7 8"/>
<dbReference type="Pfam" id="PF02875">
    <property type="entry name" value="Mur_ligase_C"/>
    <property type="match status" value="1"/>
</dbReference>
<dbReference type="GO" id="GO:0071555">
    <property type="term" value="P:cell wall organization"/>
    <property type="evidence" value="ECO:0007669"/>
    <property type="project" value="UniProtKB-KW"/>
</dbReference>
<dbReference type="SUPFAM" id="SSF53623">
    <property type="entry name" value="MurD-like peptide ligases, catalytic domain"/>
    <property type="match status" value="1"/>
</dbReference>
<dbReference type="InterPro" id="IPR013221">
    <property type="entry name" value="Mur_ligase_cen"/>
</dbReference>
<comment type="subcellular location">
    <subcellularLocation>
        <location evidence="1 7 8">Cytoplasm</location>
    </subcellularLocation>
</comment>
<evidence type="ECO:0000256" key="2">
    <source>
        <dbReference type="ARBA" id="ARBA00004752"/>
    </source>
</evidence>
<keyword evidence="7 8" id="KW-0133">Cell shape</keyword>
<sequence length="448" mass="48077">MTCGQSWAVIGLGGSGMAAVRFLQRQGHRVIAWDEGKPGQQLPELEQLTGVTPRFAPLALAPLQGCDGIILSPGVPRAHPILQQLAEAGQSIINDVEWLFRHAPQADFIGITGTNGKSTVTTLVGEMVGQMAEMSRVGGNLGEAALSLYGEKVARYVLELSSFQLESIDSFRPRVAALLNLSDDHLDRYDGLSGYLAAKERIFLNQTADDVAVINRDDPALAASCNRLNGPKLVGFSVERAIPGGVYLHGGQLWDHRDTQTAPISIISQDEIRLQGRCNQSNAAAAAAIALSSGATHAMVAQTLRSFGGLPHRLEWLRELDKIDYVNDSKGTNVGAVLESLRSFPNKVILIAGGVAKGADFTPLQPLIAQHARAVVLIGRSRPQMGECFAGLAPLHEAEDLTHALTTARQLAQSGDTVLLSPACASFDMFRNFEHRGEQFRQLVLALS</sequence>
<evidence type="ECO:0000256" key="7">
    <source>
        <dbReference type="HAMAP-Rule" id="MF_00639"/>
    </source>
</evidence>
<dbReference type="GO" id="GO:0008360">
    <property type="term" value="P:regulation of cell shape"/>
    <property type="evidence" value="ECO:0007669"/>
    <property type="project" value="UniProtKB-KW"/>
</dbReference>
<dbReference type="PANTHER" id="PTHR43692">
    <property type="entry name" value="UDP-N-ACETYLMURAMOYLALANINE--D-GLUTAMATE LIGASE"/>
    <property type="match status" value="1"/>
</dbReference>
<protein>
    <recommendedName>
        <fullName evidence="7 8">UDP-N-acetylmuramoylalanine--D-glutamate ligase</fullName>
        <ecNumber evidence="7 8">6.3.2.9</ecNumber>
    </recommendedName>
    <alternativeName>
        <fullName evidence="7">D-glutamic acid-adding enzyme</fullName>
    </alternativeName>
    <alternativeName>
        <fullName evidence="7">UDP-N-acetylmuramoyl-L-alanyl-D-glutamate synthetase</fullName>
    </alternativeName>
</protein>
<dbReference type="GO" id="GO:0009252">
    <property type="term" value="P:peptidoglycan biosynthetic process"/>
    <property type="evidence" value="ECO:0007669"/>
    <property type="project" value="UniProtKB-UniRule"/>
</dbReference>
<dbReference type="Pfam" id="PF08245">
    <property type="entry name" value="Mur_ligase_M"/>
    <property type="match status" value="1"/>
</dbReference>
<dbReference type="EMBL" id="LO017727">
    <property type="protein sequence ID" value="CRH06761.1"/>
    <property type="molecule type" value="Genomic_DNA"/>
</dbReference>
<evidence type="ECO:0000256" key="4">
    <source>
        <dbReference type="ARBA" id="ARBA00022598"/>
    </source>
</evidence>
<dbReference type="InterPro" id="IPR036565">
    <property type="entry name" value="Mur-like_cat_sf"/>
</dbReference>
<keyword evidence="7 8" id="KW-0961">Cell wall biogenesis/degradation</keyword>
<dbReference type="GO" id="GO:0005737">
    <property type="term" value="C:cytoplasm"/>
    <property type="evidence" value="ECO:0007669"/>
    <property type="project" value="UniProtKB-SubCell"/>
</dbReference>
<comment type="pathway">
    <text evidence="2 7 8">Cell wall biogenesis; peptidoglycan biosynthesis.</text>
</comment>
<evidence type="ECO:0000256" key="1">
    <source>
        <dbReference type="ARBA" id="ARBA00004496"/>
    </source>
</evidence>
<dbReference type="Gene3D" id="3.40.1190.10">
    <property type="entry name" value="Mur-like, catalytic domain"/>
    <property type="match status" value="1"/>
</dbReference>
<dbReference type="InterPro" id="IPR004101">
    <property type="entry name" value="Mur_ligase_C"/>
</dbReference>
<evidence type="ECO:0000256" key="8">
    <source>
        <dbReference type="RuleBase" id="RU003664"/>
    </source>
</evidence>
<dbReference type="InterPro" id="IPR036615">
    <property type="entry name" value="Mur_ligase_C_dom_sf"/>
</dbReference>
<proteinExistence type="inferred from homology"/>
<feature type="domain" description="Mur ligase central" evidence="10">
    <location>
        <begin position="111"/>
        <end position="290"/>
    </location>
</feature>
<keyword evidence="7 8" id="KW-0573">Peptidoglycan synthesis</keyword>
<dbReference type="HAMAP" id="MF_00639">
    <property type="entry name" value="MurD"/>
    <property type="match status" value="1"/>
</dbReference>
<dbReference type="Gene3D" id="3.90.190.20">
    <property type="entry name" value="Mur ligase, C-terminal domain"/>
    <property type="match status" value="1"/>
</dbReference>
<comment type="function">
    <text evidence="7 8">Cell wall formation. Catalyzes the addition of glutamate to the nucleotide precursor UDP-N-acetylmuramoyl-L-alanine (UMA).</text>
</comment>
<organism evidence="11">
    <name type="scientific">Magnetococcus massalia (strain MO-1)</name>
    <dbReference type="NCBI Taxonomy" id="451514"/>
    <lineage>
        <taxon>Bacteria</taxon>
        <taxon>Pseudomonadati</taxon>
        <taxon>Pseudomonadota</taxon>
        <taxon>Magnetococcia</taxon>
        <taxon>Magnetococcales</taxon>
        <taxon>Magnetococcaceae</taxon>
        <taxon>Magnetococcus</taxon>
    </lineage>
</organism>
<dbReference type="UniPathway" id="UPA00219"/>
<comment type="similarity">
    <text evidence="7">Belongs to the MurCDEF family.</text>
</comment>
<dbReference type="GO" id="GO:0005524">
    <property type="term" value="F:ATP binding"/>
    <property type="evidence" value="ECO:0007669"/>
    <property type="project" value="UniProtKB-UniRule"/>
</dbReference>
<dbReference type="GO" id="GO:0008764">
    <property type="term" value="F:UDP-N-acetylmuramoylalanine-D-glutamate ligase activity"/>
    <property type="evidence" value="ECO:0007669"/>
    <property type="project" value="UniProtKB-UniRule"/>
</dbReference>
<evidence type="ECO:0000256" key="6">
    <source>
        <dbReference type="ARBA" id="ARBA00022840"/>
    </source>
</evidence>
<dbReference type="Pfam" id="PF21799">
    <property type="entry name" value="MurD-like_N"/>
    <property type="match status" value="1"/>
</dbReference>
<evidence type="ECO:0000259" key="9">
    <source>
        <dbReference type="Pfam" id="PF02875"/>
    </source>
</evidence>
<comment type="catalytic activity">
    <reaction evidence="7 8">
        <text>UDP-N-acetyl-alpha-D-muramoyl-L-alanine + D-glutamate + ATP = UDP-N-acetyl-alpha-D-muramoyl-L-alanyl-D-glutamate + ADP + phosphate + H(+)</text>
        <dbReference type="Rhea" id="RHEA:16429"/>
        <dbReference type="ChEBI" id="CHEBI:15378"/>
        <dbReference type="ChEBI" id="CHEBI:29986"/>
        <dbReference type="ChEBI" id="CHEBI:30616"/>
        <dbReference type="ChEBI" id="CHEBI:43474"/>
        <dbReference type="ChEBI" id="CHEBI:83898"/>
        <dbReference type="ChEBI" id="CHEBI:83900"/>
        <dbReference type="ChEBI" id="CHEBI:456216"/>
        <dbReference type="EC" id="6.3.2.9"/>
    </reaction>
</comment>